<protein>
    <submittedName>
        <fullName evidence="1">Uncharacterized protein</fullName>
    </submittedName>
</protein>
<sequence>MSTATLTHPPTITARTGTYPALSSSHGSLSSRGRRAADYLPSDGNRYHQVPTVTISFASADLWIYRSLEKIWKLLAALRVPRSIKYPAPARDFRPTVSRDKKVFYINNTSIDLMNFNDQPLFFPNHVLRTTLPRLNKEPKYRRSRILSKYALTWAALPKHGPPALRAKSITALRDWDRTSTFRGILCIAAGSPAIEQSPP</sequence>
<organism evidence="1 2">
    <name type="scientific">Gymnopilus junonius</name>
    <name type="common">Spectacular rustgill mushroom</name>
    <name type="synonym">Gymnopilus spectabilis subsp. junonius</name>
    <dbReference type="NCBI Taxonomy" id="109634"/>
    <lineage>
        <taxon>Eukaryota</taxon>
        <taxon>Fungi</taxon>
        <taxon>Dikarya</taxon>
        <taxon>Basidiomycota</taxon>
        <taxon>Agaricomycotina</taxon>
        <taxon>Agaricomycetes</taxon>
        <taxon>Agaricomycetidae</taxon>
        <taxon>Agaricales</taxon>
        <taxon>Agaricineae</taxon>
        <taxon>Hymenogastraceae</taxon>
        <taxon>Gymnopilus</taxon>
    </lineage>
</organism>
<keyword evidence="2" id="KW-1185">Reference proteome</keyword>
<comment type="caution">
    <text evidence="1">The sequence shown here is derived from an EMBL/GenBank/DDBJ whole genome shotgun (WGS) entry which is preliminary data.</text>
</comment>
<dbReference type="AlphaFoldDB" id="A0A9P5TQF5"/>
<reference evidence="1" key="1">
    <citation type="submission" date="2020-11" db="EMBL/GenBank/DDBJ databases">
        <authorList>
            <consortium name="DOE Joint Genome Institute"/>
            <person name="Ahrendt S."/>
            <person name="Riley R."/>
            <person name="Andreopoulos W."/>
            <person name="LaButti K."/>
            <person name="Pangilinan J."/>
            <person name="Ruiz-duenas F.J."/>
            <person name="Barrasa J.M."/>
            <person name="Sanchez-Garcia M."/>
            <person name="Camarero S."/>
            <person name="Miyauchi S."/>
            <person name="Serrano A."/>
            <person name="Linde D."/>
            <person name="Babiker R."/>
            <person name="Drula E."/>
            <person name="Ayuso-Fernandez I."/>
            <person name="Pacheco R."/>
            <person name="Padilla G."/>
            <person name="Ferreira P."/>
            <person name="Barriuso J."/>
            <person name="Kellner H."/>
            <person name="Castanera R."/>
            <person name="Alfaro M."/>
            <person name="Ramirez L."/>
            <person name="Pisabarro A.G."/>
            <person name="Kuo A."/>
            <person name="Tritt A."/>
            <person name="Lipzen A."/>
            <person name="He G."/>
            <person name="Yan M."/>
            <person name="Ng V."/>
            <person name="Cullen D."/>
            <person name="Martin F."/>
            <person name="Rosso M.-N."/>
            <person name="Henrissat B."/>
            <person name="Hibbett D."/>
            <person name="Martinez A.T."/>
            <person name="Grigoriev I.V."/>
        </authorList>
    </citation>
    <scope>NUCLEOTIDE SEQUENCE</scope>
    <source>
        <strain evidence="1">AH 44721</strain>
    </source>
</reference>
<dbReference type="Proteomes" id="UP000724874">
    <property type="component" value="Unassembled WGS sequence"/>
</dbReference>
<dbReference type="EMBL" id="JADNYJ010000015">
    <property type="protein sequence ID" value="KAF8907282.1"/>
    <property type="molecule type" value="Genomic_DNA"/>
</dbReference>
<name>A0A9P5TQF5_GYMJU</name>
<gene>
    <name evidence="1" type="ORF">CPB84DRAFT_1843986</name>
</gene>
<evidence type="ECO:0000313" key="1">
    <source>
        <dbReference type="EMBL" id="KAF8907282.1"/>
    </source>
</evidence>
<accession>A0A9P5TQF5</accession>
<proteinExistence type="predicted"/>
<evidence type="ECO:0000313" key="2">
    <source>
        <dbReference type="Proteomes" id="UP000724874"/>
    </source>
</evidence>